<comment type="caution">
    <text evidence="2">The sequence shown here is derived from an EMBL/GenBank/DDBJ whole genome shotgun (WGS) entry which is preliminary data.</text>
</comment>
<dbReference type="Proteomes" id="UP001485043">
    <property type="component" value="Unassembled WGS sequence"/>
</dbReference>
<sequence>GIELEDPSARAPQSSDKRDGTESYFSEYSGFRSIKTRP</sequence>
<dbReference type="EMBL" id="JALJOV010000967">
    <property type="protein sequence ID" value="KAK9857572.1"/>
    <property type="molecule type" value="Genomic_DNA"/>
</dbReference>
<evidence type="ECO:0000313" key="2">
    <source>
        <dbReference type="EMBL" id="KAK9857572.1"/>
    </source>
</evidence>
<protein>
    <submittedName>
        <fullName evidence="2">Uncharacterized protein</fullName>
    </submittedName>
</protein>
<accession>A0AAW1STE5</accession>
<keyword evidence="3" id="KW-1185">Reference proteome</keyword>
<reference evidence="2 3" key="1">
    <citation type="journal article" date="2024" name="Nat. Commun.">
        <title>Phylogenomics reveals the evolutionary origins of lichenization in chlorophyte algae.</title>
        <authorList>
            <person name="Puginier C."/>
            <person name="Libourel C."/>
            <person name="Otte J."/>
            <person name="Skaloud P."/>
            <person name="Haon M."/>
            <person name="Grisel S."/>
            <person name="Petersen M."/>
            <person name="Berrin J.G."/>
            <person name="Delaux P.M."/>
            <person name="Dal Grande F."/>
            <person name="Keller J."/>
        </authorList>
    </citation>
    <scope>NUCLEOTIDE SEQUENCE [LARGE SCALE GENOMIC DNA]</scope>
    <source>
        <strain evidence="2 3">SAG 2523</strain>
    </source>
</reference>
<evidence type="ECO:0000256" key="1">
    <source>
        <dbReference type="SAM" id="MobiDB-lite"/>
    </source>
</evidence>
<evidence type="ECO:0000313" key="3">
    <source>
        <dbReference type="Proteomes" id="UP001485043"/>
    </source>
</evidence>
<feature type="region of interest" description="Disordered" evidence="1">
    <location>
        <begin position="1"/>
        <end position="38"/>
    </location>
</feature>
<proteinExistence type="predicted"/>
<dbReference type="AlphaFoldDB" id="A0AAW1STE5"/>
<gene>
    <name evidence="2" type="ORF">WJX84_004743</name>
</gene>
<organism evidence="2 3">
    <name type="scientific">Apatococcus fuscideae</name>
    <dbReference type="NCBI Taxonomy" id="2026836"/>
    <lineage>
        <taxon>Eukaryota</taxon>
        <taxon>Viridiplantae</taxon>
        <taxon>Chlorophyta</taxon>
        <taxon>core chlorophytes</taxon>
        <taxon>Trebouxiophyceae</taxon>
        <taxon>Chlorellales</taxon>
        <taxon>Chlorellaceae</taxon>
        <taxon>Apatococcus</taxon>
    </lineage>
</organism>
<name>A0AAW1STE5_9CHLO</name>
<feature type="non-terminal residue" evidence="2">
    <location>
        <position position="1"/>
    </location>
</feature>